<dbReference type="AlphaFoldDB" id="R6J5N4"/>
<feature type="coiled-coil region" evidence="1">
    <location>
        <begin position="231"/>
        <end position="294"/>
    </location>
</feature>
<proteinExistence type="predicted"/>
<dbReference type="PANTHER" id="PTHR34383">
    <property type="entry name" value="POLYPHOSPHATE:AMP PHOSPHOTRANSFERASE-RELATED"/>
    <property type="match status" value="1"/>
</dbReference>
<sequence>MILLLEKIDLKQSLKKDAYNEKMSYFETRLGELQRACRAAGIPVIILFEGWRGSQRSVIINHMMQQMDARGFRVYSASKMADEEPDQPFFEPFWRQLPAKGNMAVYYRSWYYLKNEYTFDRDADQVKRINTSYRHINAFEKQLTDDNYVLLKFFVHVSEKQLKANVQKAEKTYGKGWNKVSESDDDFVDYQRYLEIYEKMFIDSDRPNAHWYLIAGDDTRFAEVSIFDVIVQRLELALAEAEARRQKAGQQLVLPRTEIYDVLSKVDLSKEIAKAEYKEKLDKYQSKLSILQYEMYKKGIPSVFGFEGWDAGGKGGAIRRLTAALDPLGYSVNPVAAPNVVEKSFNYLWRFWTRFPKQGEIAIFDRTWYGRVMVERIEGFATQDEWGRAYAEINEMEAQWAEYGTVIGKFWLQIDKDEQYKRFKEREQNPNKEWKITDEDWRNREKWDAYEAAVNEMLVRTSTDYAPWTIVEGNNKYYARLKVLKTVIEMFEKRLKD</sequence>
<comment type="caution">
    <text evidence="3">The sequence shown here is derived from an EMBL/GenBank/DDBJ whole genome shotgun (WGS) entry which is preliminary data.</text>
</comment>
<evidence type="ECO:0000256" key="1">
    <source>
        <dbReference type="SAM" id="Coils"/>
    </source>
</evidence>
<dbReference type="Pfam" id="PF03976">
    <property type="entry name" value="PPK2"/>
    <property type="match status" value="2"/>
</dbReference>
<accession>R6J5N4</accession>
<feature type="domain" description="Polyphosphate kinase-2-related" evidence="2">
    <location>
        <begin position="272"/>
        <end position="494"/>
    </location>
</feature>
<evidence type="ECO:0000313" key="3">
    <source>
        <dbReference type="EMBL" id="CDB45642.1"/>
    </source>
</evidence>
<dbReference type="SUPFAM" id="SSF52540">
    <property type="entry name" value="P-loop containing nucleoside triphosphate hydrolases"/>
    <property type="match status" value="2"/>
</dbReference>
<dbReference type="HOGENOM" id="CLU_033786_0_0_9"/>
<reference evidence="3" key="1">
    <citation type="submission" date="2012-11" db="EMBL/GenBank/DDBJ databases">
        <title>Dependencies among metagenomic species, viruses, plasmids and units of genetic variation.</title>
        <authorList>
            <person name="Nielsen H.B."/>
            <person name="Almeida M."/>
            <person name="Juncker A.S."/>
            <person name="Rasmussen S."/>
            <person name="Li J."/>
            <person name="Sunagawa S."/>
            <person name="Plichta D."/>
            <person name="Gautier L."/>
            <person name="Le Chatelier E."/>
            <person name="Peletier E."/>
            <person name="Bonde I."/>
            <person name="Nielsen T."/>
            <person name="Manichanh C."/>
            <person name="Arumugam M."/>
            <person name="Batto J."/>
            <person name="Santos M.B.Q.D."/>
            <person name="Blom N."/>
            <person name="Borruel N."/>
            <person name="Burgdorf K.S."/>
            <person name="Boumezbeur F."/>
            <person name="Casellas F."/>
            <person name="Dore J."/>
            <person name="Guarner F."/>
            <person name="Hansen T."/>
            <person name="Hildebrand F."/>
            <person name="Kaas R.S."/>
            <person name="Kennedy S."/>
            <person name="Kristiansen K."/>
            <person name="Kultima J.R."/>
            <person name="Leonard P."/>
            <person name="Levenez F."/>
            <person name="Lund O."/>
            <person name="Moumen B."/>
            <person name="Le Paslier D."/>
            <person name="Pons N."/>
            <person name="Pedersen O."/>
            <person name="Prifti E."/>
            <person name="Qin J."/>
            <person name="Raes J."/>
            <person name="Tap J."/>
            <person name="Tims S."/>
            <person name="Ussery D.W."/>
            <person name="Yamada T."/>
            <person name="MetaHit consortium"/>
            <person name="Renault P."/>
            <person name="Sicheritz-Ponten T."/>
            <person name="Bork P."/>
            <person name="Wang J."/>
            <person name="Brunak S."/>
            <person name="Ehrlich S.D."/>
        </authorList>
    </citation>
    <scope>NUCLEOTIDE SEQUENCE [LARGE SCALE GENOMIC DNA]</scope>
</reference>
<gene>
    <name evidence="3" type="ORF">BN533_00768</name>
</gene>
<dbReference type="InterPro" id="IPR027417">
    <property type="entry name" value="P-loop_NTPase"/>
</dbReference>
<keyword evidence="3" id="KW-0808">Transferase</keyword>
<dbReference type="Gene3D" id="3.40.50.300">
    <property type="entry name" value="P-loop containing nucleotide triphosphate hydrolases"/>
    <property type="match status" value="2"/>
</dbReference>
<dbReference type="InterPro" id="IPR022488">
    <property type="entry name" value="PPK2-related"/>
</dbReference>
<dbReference type="STRING" id="1262914.BN533_00768"/>
<dbReference type="eggNOG" id="COG2326">
    <property type="taxonomic scope" value="Bacteria"/>
</dbReference>
<dbReference type="InterPro" id="IPR022489">
    <property type="entry name" value="PolyP_AMP_Tfrase"/>
</dbReference>
<name>R6J5N4_9FIRM</name>
<organism evidence="3">
    <name type="scientific">Phascolarctobacterium faecium</name>
    <dbReference type="NCBI Taxonomy" id="33025"/>
    <lineage>
        <taxon>Bacteria</taxon>
        <taxon>Bacillati</taxon>
        <taxon>Bacillota</taxon>
        <taxon>Negativicutes</taxon>
        <taxon>Acidaminococcales</taxon>
        <taxon>Acidaminococcaceae</taxon>
        <taxon>Phascolarctobacterium</taxon>
    </lineage>
</organism>
<dbReference type="GO" id="GO:0006797">
    <property type="term" value="P:polyphosphate metabolic process"/>
    <property type="evidence" value="ECO:0007669"/>
    <property type="project" value="InterPro"/>
</dbReference>
<dbReference type="EMBL" id="CBDS010000044">
    <property type="protein sequence ID" value="CDB45642.1"/>
    <property type="molecule type" value="Genomic_DNA"/>
</dbReference>
<protein>
    <submittedName>
        <fullName evidence="3">Polyphosphate:AMP phosphotransferase</fullName>
    </submittedName>
</protein>
<feature type="domain" description="Polyphosphate kinase-2-related" evidence="2">
    <location>
        <begin position="14"/>
        <end position="237"/>
    </location>
</feature>
<evidence type="ECO:0000259" key="2">
    <source>
        <dbReference type="Pfam" id="PF03976"/>
    </source>
</evidence>
<dbReference type="GO" id="GO:0043751">
    <property type="term" value="F:polyphosphate:AMP phosphotransferase activity"/>
    <property type="evidence" value="ECO:0007669"/>
    <property type="project" value="InterPro"/>
</dbReference>
<dbReference type="NCBIfam" id="TIGR03708">
    <property type="entry name" value="poly_P_AMP_trns"/>
    <property type="match status" value="1"/>
</dbReference>
<dbReference type="PANTHER" id="PTHR34383:SF3">
    <property type="entry name" value="POLYPHOSPHATE:AMP PHOSPHOTRANSFERASE"/>
    <property type="match status" value="1"/>
</dbReference>
<keyword evidence="1" id="KW-0175">Coiled coil</keyword>